<feature type="domain" description="Tripartite ATP-independent periplasmic transporters DctQ component" evidence="10">
    <location>
        <begin position="20"/>
        <end position="151"/>
    </location>
</feature>
<sequence length="157" mass="17137">MRAAVVNIVGKVCLAVLIIMLVAVIWQVFSRFILQSPSTATDEISSFALIWVGLLGAAYATGEHLHLAIDLLPEKMVGKNLAFFDGFVYLSVFVFSLCVMIIGGSRLCQLTFQFEQTSASLGLPLGFIYLIVPISGILICYFSLDSFFAKLKSQKAS</sequence>
<evidence type="ECO:0000256" key="6">
    <source>
        <dbReference type="ARBA" id="ARBA00022989"/>
    </source>
</evidence>
<organism evidence="11 12">
    <name type="scientific">Nonlabens agnitus</name>
    <dbReference type="NCBI Taxonomy" id="870484"/>
    <lineage>
        <taxon>Bacteria</taxon>
        <taxon>Pseudomonadati</taxon>
        <taxon>Bacteroidota</taxon>
        <taxon>Flavobacteriia</taxon>
        <taxon>Flavobacteriales</taxon>
        <taxon>Flavobacteriaceae</taxon>
        <taxon>Nonlabens</taxon>
    </lineage>
</organism>
<dbReference type="GO" id="GO:0005886">
    <property type="term" value="C:plasma membrane"/>
    <property type="evidence" value="ECO:0007669"/>
    <property type="project" value="UniProtKB-SubCell"/>
</dbReference>
<keyword evidence="6 9" id="KW-1133">Transmembrane helix</keyword>
<feature type="transmembrane region" description="Helical" evidence="9">
    <location>
        <begin position="81"/>
        <end position="103"/>
    </location>
</feature>
<feature type="transmembrane region" description="Helical" evidence="9">
    <location>
        <begin position="12"/>
        <end position="29"/>
    </location>
</feature>
<protein>
    <submittedName>
        <fullName evidence="11">C4-dicarboxylate ABC transporter permease</fullName>
    </submittedName>
</protein>
<keyword evidence="7 9" id="KW-0472">Membrane</keyword>
<evidence type="ECO:0000259" key="10">
    <source>
        <dbReference type="Pfam" id="PF04290"/>
    </source>
</evidence>
<dbReference type="PANTHER" id="PTHR35011">
    <property type="entry name" value="2,3-DIKETO-L-GULONATE TRAP TRANSPORTER SMALL PERMEASE PROTEIN YIAM"/>
    <property type="match status" value="1"/>
</dbReference>
<evidence type="ECO:0000313" key="11">
    <source>
        <dbReference type="EMBL" id="PRP66701.1"/>
    </source>
</evidence>
<keyword evidence="2" id="KW-0813">Transport</keyword>
<keyword evidence="4" id="KW-0997">Cell inner membrane</keyword>
<dbReference type="InterPro" id="IPR007387">
    <property type="entry name" value="TRAP_DctQ"/>
</dbReference>
<dbReference type="Pfam" id="PF04290">
    <property type="entry name" value="DctQ"/>
    <property type="match status" value="1"/>
</dbReference>
<evidence type="ECO:0000256" key="2">
    <source>
        <dbReference type="ARBA" id="ARBA00022448"/>
    </source>
</evidence>
<accession>A0A2S9WT94</accession>
<keyword evidence="5 9" id="KW-0812">Transmembrane</keyword>
<reference evidence="11 12" key="1">
    <citation type="submission" date="2016-11" db="EMBL/GenBank/DDBJ databases">
        <title>Trade-off between light-utilization and light-protection in marine flavobacteria.</title>
        <authorList>
            <person name="Kumagai Y."/>
        </authorList>
    </citation>
    <scope>NUCLEOTIDE SEQUENCE [LARGE SCALE GENOMIC DNA]</scope>
    <source>
        <strain evidence="11 12">JCM 17109</strain>
    </source>
</reference>
<dbReference type="Proteomes" id="UP000239532">
    <property type="component" value="Unassembled WGS sequence"/>
</dbReference>
<proteinExistence type="inferred from homology"/>
<name>A0A2S9WT94_9FLAO</name>
<evidence type="ECO:0000256" key="5">
    <source>
        <dbReference type="ARBA" id="ARBA00022692"/>
    </source>
</evidence>
<evidence type="ECO:0000256" key="8">
    <source>
        <dbReference type="ARBA" id="ARBA00038436"/>
    </source>
</evidence>
<dbReference type="GO" id="GO:0015740">
    <property type="term" value="P:C4-dicarboxylate transport"/>
    <property type="evidence" value="ECO:0007669"/>
    <property type="project" value="TreeGrafter"/>
</dbReference>
<evidence type="ECO:0000256" key="1">
    <source>
        <dbReference type="ARBA" id="ARBA00004429"/>
    </source>
</evidence>
<dbReference type="RefSeq" id="WP_242446478.1">
    <property type="nucleotide sequence ID" value="NZ_MQUC01000003.1"/>
</dbReference>
<dbReference type="PANTHER" id="PTHR35011:SF2">
    <property type="entry name" value="2,3-DIKETO-L-GULONATE TRAP TRANSPORTER SMALL PERMEASE PROTEIN YIAM"/>
    <property type="match status" value="1"/>
</dbReference>
<evidence type="ECO:0000256" key="9">
    <source>
        <dbReference type="SAM" id="Phobius"/>
    </source>
</evidence>
<dbReference type="GO" id="GO:0022857">
    <property type="term" value="F:transmembrane transporter activity"/>
    <property type="evidence" value="ECO:0007669"/>
    <property type="project" value="TreeGrafter"/>
</dbReference>
<evidence type="ECO:0000256" key="3">
    <source>
        <dbReference type="ARBA" id="ARBA00022475"/>
    </source>
</evidence>
<dbReference type="InterPro" id="IPR055348">
    <property type="entry name" value="DctQ"/>
</dbReference>
<comment type="subcellular location">
    <subcellularLocation>
        <location evidence="1">Cell inner membrane</location>
        <topology evidence="1">Multi-pass membrane protein</topology>
    </subcellularLocation>
</comment>
<dbReference type="AlphaFoldDB" id="A0A2S9WT94"/>
<keyword evidence="3" id="KW-1003">Cell membrane</keyword>
<dbReference type="EMBL" id="MQUC01000003">
    <property type="protein sequence ID" value="PRP66701.1"/>
    <property type="molecule type" value="Genomic_DNA"/>
</dbReference>
<comment type="caution">
    <text evidence="11">The sequence shown here is derived from an EMBL/GenBank/DDBJ whole genome shotgun (WGS) entry which is preliminary data.</text>
</comment>
<feature type="transmembrane region" description="Helical" evidence="9">
    <location>
        <begin position="123"/>
        <end position="144"/>
    </location>
</feature>
<feature type="transmembrane region" description="Helical" evidence="9">
    <location>
        <begin position="49"/>
        <end position="69"/>
    </location>
</feature>
<evidence type="ECO:0000256" key="7">
    <source>
        <dbReference type="ARBA" id="ARBA00023136"/>
    </source>
</evidence>
<keyword evidence="12" id="KW-1185">Reference proteome</keyword>
<evidence type="ECO:0000313" key="12">
    <source>
        <dbReference type="Proteomes" id="UP000239532"/>
    </source>
</evidence>
<gene>
    <name evidence="11" type="ORF">BST86_06100</name>
</gene>
<comment type="similarity">
    <text evidence="8">Belongs to the TRAP transporter small permease family.</text>
</comment>
<evidence type="ECO:0000256" key="4">
    <source>
        <dbReference type="ARBA" id="ARBA00022519"/>
    </source>
</evidence>